<evidence type="ECO:0000313" key="3">
    <source>
        <dbReference type="EMBL" id="CAB4155543.1"/>
    </source>
</evidence>
<dbReference type="EMBL" id="LR796441">
    <property type="protein sequence ID" value="CAB4144967.1"/>
    <property type="molecule type" value="Genomic_DNA"/>
</dbReference>
<feature type="transmembrane region" description="Helical" evidence="1">
    <location>
        <begin position="7"/>
        <end position="25"/>
    </location>
</feature>
<name>A0A6J5MGJ4_9CAUD</name>
<gene>
    <name evidence="2" type="ORF">UFOVP467_27</name>
    <name evidence="3" type="ORF">UFOVP657_7</name>
</gene>
<reference evidence="2" key="1">
    <citation type="submission" date="2020-04" db="EMBL/GenBank/DDBJ databases">
        <authorList>
            <person name="Chiriac C."/>
            <person name="Salcher M."/>
            <person name="Ghai R."/>
            <person name="Kavagutti S V."/>
        </authorList>
    </citation>
    <scope>NUCLEOTIDE SEQUENCE</scope>
</reference>
<evidence type="ECO:0000313" key="2">
    <source>
        <dbReference type="EMBL" id="CAB4144967.1"/>
    </source>
</evidence>
<proteinExistence type="predicted"/>
<keyword evidence="1" id="KW-0472">Membrane</keyword>
<keyword evidence="1" id="KW-0812">Transmembrane</keyword>
<accession>A0A6J5MGJ4</accession>
<keyword evidence="1" id="KW-1133">Transmembrane helix</keyword>
<sequence length="49" mass="5404">MKKEETRIIVGFWAVLITLALWHGLFPGRKPVNNKGGNGAHIVARGGHR</sequence>
<protein>
    <submittedName>
        <fullName evidence="2">Uncharacterized protein</fullName>
    </submittedName>
</protein>
<dbReference type="EMBL" id="LR796634">
    <property type="protein sequence ID" value="CAB4155543.1"/>
    <property type="molecule type" value="Genomic_DNA"/>
</dbReference>
<evidence type="ECO:0000256" key="1">
    <source>
        <dbReference type="SAM" id="Phobius"/>
    </source>
</evidence>
<organism evidence="2">
    <name type="scientific">uncultured Caudovirales phage</name>
    <dbReference type="NCBI Taxonomy" id="2100421"/>
    <lineage>
        <taxon>Viruses</taxon>
        <taxon>Duplodnaviria</taxon>
        <taxon>Heunggongvirae</taxon>
        <taxon>Uroviricota</taxon>
        <taxon>Caudoviricetes</taxon>
        <taxon>Peduoviridae</taxon>
        <taxon>Maltschvirus</taxon>
        <taxon>Maltschvirus maltsch</taxon>
    </lineage>
</organism>